<keyword evidence="3" id="KW-1185">Reference proteome</keyword>
<protein>
    <submittedName>
        <fullName evidence="2">Uncharacterized protein</fullName>
    </submittedName>
</protein>
<name>A0ABP1R1I3_9HEXA</name>
<proteinExistence type="predicted"/>
<comment type="caution">
    <text evidence="2">The sequence shown here is derived from an EMBL/GenBank/DDBJ whole genome shotgun (WGS) entry which is preliminary data.</text>
</comment>
<evidence type="ECO:0000256" key="1">
    <source>
        <dbReference type="SAM" id="MobiDB-lite"/>
    </source>
</evidence>
<dbReference type="Proteomes" id="UP001642540">
    <property type="component" value="Unassembled WGS sequence"/>
</dbReference>
<reference evidence="2 3" key="1">
    <citation type="submission" date="2024-08" db="EMBL/GenBank/DDBJ databases">
        <authorList>
            <person name="Cucini C."/>
            <person name="Frati F."/>
        </authorList>
    </citation>
    <scope>NUCLEOTIDE SEQUENCE [LARGE SCALE GENOMIC DNA]</scope>
</reference>
<sequence>MTFFLGDLKVQGQDGFEWMRYMIFLMLRSRQILANDKINGSHEDCPVKERSGISGYNVDGKSLPRRTEGGVPTLERLLEPMVNVFNRHVGIVSDEGKEDLDYQHANNFDQTYGENSDKTYGEIVSFEEEDRIFDEMFEGVKLNPPSGRLDLDEPALSDRSVGQLLD</sequence>
<dbReference type="EMBL" id="CAXLJM020000054">
    <property type="protein sequence ID" value="CAL8117251.1"/>
    <property type="molecule type" value="Genomic_DNA"/>
</dbReference>
<gene>
    <name evidence="2" type="ORF">ODALV1_LOCUS17599</name>
</gene>
<organism evidence="2 3">
    <name type="scientific">Orchesella dallaii</name>
    <dbReference type="NCBI Taxonomy" id="48710"/>
    <lineage>
        <taxon>Eukaryota</taxon>
        <taxon>Metazoa</taxon>
        <taxon>Ecdysozoa</taxon>
        <taxon>Arthropoda</taxon>
        <taxon>Hexapoda</taxon>
        <taxon>Collembola</taxon>
        <taxon>Entomobryomorpha</taxon>
        <taxon>Entomobryoidea</taxon>
        <taxon>Orchesellidae</taxon>
        <taxon>Orchesellinae</taxon>
        <taxon>Orchesella</taxon>
    </lineage>
</organism>
<feature type="region of interest" description="Disordered" evidence="1">
    <location>
        <begin position="143"/>
        <end position="166"/>
    </location>
</feature>
<evidence type="ECO:0000313" key="3">
    <source>
        <dbReference type="Proteomes" id="UP001642540"/>
    </source>
</evidence>
<accession>A0ABP1R1I3</accession>
<evidence type="ECO:0000313" key="2">
    <source>
        <dbReference type="EMBL" id="CAL8117251.1"/>
    </source>
</evidence>